<accession>A0A831ZY83</accession>
<protein>
    <submittedName>
        <fullName evidence="1">Uncharacterized protein</fullName>
    </submittedName>
</protein>
<comment type="caution">
    <text evidence="1">The sequence shown here is derived from an EMBL/GenBank/DDBJ whole genome shotgun (WGS) entry which is preliminary data.</text>
</comment>
<sequence length="120" mass="13791">MQSCHSCTNHRWETSENLFVDDFFRKDCSCAEDAASPSTGDNRDELFRKFRLSLDPSHQRFVAGYQWFCRVCGKPAASAEAWFACRQKFVTVKVVCHLGCFSHWRLKIHAQRPAALAQVC</sequence>
<proteinExistence type="predicted"/>
<dbReference type="EMBL" id="DSTK01000005">
    <property type="protein sequence ID" value="HFK95820.1"/>
    <property type="molecule type" value="Genomic_DNA"/>
</dbReference>
<reference evidence="1" key="1">
    <citation type="journal article" date="2020" name="mSystems">
        <title>Genome- and Community-Level Interaction Insights into Carbon Utilization and Element Cycling Functions of Hydrothermarchaeota in Hydrothermal Sediment.</title>
        <authorList>
            <person name="Zhou Z."/>
            <person name="Liu Y."/>
            <person name="Xu W."/>
            <person name="Pan J."/>
            <person name="Luo Z.H."/>
            <person name="Li M."/>
        </authorList>
    </citation>
    <scope>NUCLEOTIDE SEQUENCE [LARGE SCALE GENOMIC DNA]</scope>
    <source>
        <strain evidence="1">SpSt-456</strain>
    </source>
</reference>
<gene>
    <name evidence="1" type="ORF">ENS06_00680</name>
</gene>
<dbReference type="AlphaFoldDB" id="A0A831ZY83"/>
<name>A0A831ZY83_9BACT</name>
<evidence type="ECO:0000313" key="1">
    <source>
        <dbReference type="EMBL" id="HFK95820.1"/>
    </source>
</evidence>
<organism evidence="1">
    <name type="scientific">Desulfacinum infernum</name>
    <dbReference type="NCBI Taxonomy" id="35837"/>
    <lineage>
        <taxon>Bacteria</taxon>
        <taxon>Pseudomonadati</taxon>
        <taxon>Thermodesulfobacteriota</taxon>
        <taxon>Syntrophobacteria</taxon>
        <taxon>Syntrophobacterales</taxon>
        <taxon>Syntrophobacteraceae</taxon>
        <taxon>Desulfacinum</taxon>
    </lineage>
</organism>